<evidence type="ECO:0000313" key="11">
    <source>
        <dbReference type="EMBL" id="RCW35530.1"/>
    </source>
</evidence>
<dbReference type="InterPro" id="IPR013766">
    <property type="entry name" value="Thioredoxin_domain"/>
</dbReference>
<protein>
    <recommendedName>
        <fullName evidence="5">Glutathione peroxidase</fullName>
    </recommendedName>
</protein>
<evidence type="ECO:0000313" key="12">
    <source>
        <dbReference type="EMBL" id="RCW69879.1"/>
    </source>
</evidence>
<evidence type="ECO:0000256" key="6">
    <source>
        <dbReference type="SAM" id="SignalP"/>
    </source>
</evidence>
<dbReference type="GeneID" id="31819848"/>
<dbReference type="PANTHER" id="PTHR11592:SF44">
    <property type="entry name" value="GLUTATHIONE PEROXIDASE"/>
    <property type="match status" value="1"/>
</dbReference>
<dbReference type="Proteomes" id="UP000261325">
    <property type="component" value="Unassembled WGS sequence"/>
</dbReference>
<dbReference type="PIRSF" id="PIRSF000303">
    <property type="entry name" value="Glutathion_perox"/>
    <property type="match status" value="1"/>
</dbReference>
<dbReference type="RefSeq" id="WP_041654477.1">
    <property type="nucleotide sequence ID" value="NZ_CALIOX010000008.1"/>
</dbReference>
<dbReference type="InterPro" id="IPR036249">
    <property type="entry name" value="Thioredoxin-like_sf"/>
</dbReference>
<keyword evidence="14" id="KW-1185">Reference proteome</keyword>
<reference evidence="9 17" key="3">
    <citation type="submission" date="2019-10" db="EMBL/GenBank/DDBJ databases">
        <title>Draft genome sequence of Marinobacter hydrocarbonoclasticus NCT7M from the microbiome of the marine copepod.</title>
        <authorList>
            <person name="Nuttall R."/>
            <person name="Sharma G."/>
            <person name="Moisander P."/>
        </authorList>
    </citation>
    <scope>NUCLEOTIDE SEQUENCE [LARGE SCALE GENOMIC DNA]</scope>
    <source>
        <strain evidence="9 17">NCT7M</strain>
    </source>
</reference>
<dbReference type="Pfam" id="PF00255">
    <property type="entry name" value="GSHPx"/>
    <property type="match status" value="1"/>
</dbReference>
<evidence type="ECO:0000256" key="4">
    <source>
        <dbReference type="PIRSR" id="PIRSR000303-1"/>
    </source>
</evidence>
<gene>
    <name evidence="8" type="ORF">DCF82_07720</name>
    <name evidence="11" type="ORF">DET51_104148</name>
    <name evidence="12" type="ORF">DET61_10540</name>
    <name evidence="10" type="ORF">DET64_104148</name>
    <name evidence="9" type="ORF">F6453_0468</name>
</gene>
<feature type="signal peptide" evidence="6">
    <location>
        <begin position="1"/>
        <end position="24"/>
    </location>
</feature>
<comment type="caution">
    <text evidence="11">The sequence shown here is derived from an EMBL/GenBank/DDBJ whole genome shotgun (WGS) entry which is preliminary data.</text>
</comment>
<evidence type="ECO:0000256" key="3">
    <source>
        <dbReference type="ARBA" id="ARBA00023002"/>
    </source>
</evidence>
<dbReference type="Proteomes" id="UP000253065">
    <property type="component" value="Unassembled WGS sequence"/>
</dbReference>
<evidence type="ECO:0000256" key="1">
    <source>
        <dbReference type="ARBA" id="ARBA00006926"/>
    </source>
</evidence>
<evidence type="ECO:0000313" key="16">
    <source>
        <dbReference type="Proteomes" id="UP000261325"/>
    </source>
</evidence>
<accession>A0A368V5B7</accession>
<evidence type="ECO:0000313" key="14">
    <source>
        <dbReference type="Proteomes" id="UP000253065"/>
    </source>
</evidence>
<keyword evidence="2 5" id="KW-0575">Peroxidase</keyword>
<dbReference type="EMBL" id="WBMP01000001">
    <property type="protein sequence ID" value="KAE8547576.1"/>
    <property type="molecule type" value="Genomic_DNA"/>
</dbReference>
<name>A0A368V5B7_MARNT</name>
<dbReference type="EMBL" id="QPJI01000005">
    <property type="protein sequence ID" value="RCW69879.1"/>
    <property type="molecule type" value="Genomic_DNA"/>
</dbReference>
<dbReference type="PROSITE" id="PS51355">
    <property type="entry name" value="GLUTATHIONE_PEROXID_3"/>
    <property type="match status" value="1"/>
</dbReference>
<dbReference type="EMBL" id="DLYI01000097">
    <property type="protein sequence ID" value="HAC27684.1"/>
    <property type="molecule type" value="Genomic_DNA"/>
</dbReference>
<keyword evidence="6" id="KW-0732">Signal</keyword>
<evidence type="ECO:0000313" key="17">
    <source>
        <dbReference type="Proteomes" id="UP000469950"/>
    </source>
</evidence>
<evidence type="ECO:0000259" key="7">
    <source>
        <dbReference type="PROSITE" id="PS51352"/>
    </source>
</evidence>
<dbReference type="Gene3D" id="3.40.30.10">
    <property type="entry name" value="Glutaredoxin"/>
    <property type="match status" value="1"/>
</dbReference>
<feature type="active site" evidence="4">
    <location>
        <position position="64"/>
    </location>
</feature>
<dbReference type="Proteomes" id="UP000252795">
    <property type="component" value="Unassembled WGS sequence"/>
</dbReference>
<dbReference type="PRINTS" id="PR01011">
    <property type="entry name" value="GLUTPROXDASE"/>
</dbReference>
<evidence type="ECO:0000256" key="2">
    <source>
        <dbReference type="ARBA" id="ARBA00022559"/>
    </source>
</evidence>
<sequence>MMRWTVLKCVSVLLLLGLTVPAVARDCPDFLDHEQRKLHSRDSVNLCEVAAGKPMLVVNTASRCGYTGQFEGLEALHQRYKDRGLTVVGFASDDFRQEADSEEEAAKVCFVNFGVSFTMIAPSAVTGEQANPVFQEINRQSQPPSWNFTKYVIDREGKVAARFPSQVRPEDARLIQALESVL</sequence>
<dbReference type="PROSITE" id="PS51352">
    <property type="entry name" value="THIOREDOXIN_2"/>
    <property type="match status" value="1"/>
</dbReference>
<evidence type="ECO:0000313" key="8">
    <source>
        <dbReference type="EMBL" id="HAC27684.1"/>
    </source>
</evidence>
<dbReference type="CDD" id="cd00340">
    <property type="entry name" value="GSH_Peroxidase"/>
    <property type="match status" value="1"/>
</dbReference>
<comment type="similarity">
    <text evidence="1 5">Belongs to the glutathione peroxidase family.</text>
</comment>
<evidence type="ECO:0000256" key="5">
    <source>
        <dbReference type="RuleBase" id="RU000499"/>
    </source>
</evidence>
<dbReference type="Proteomes" id="UP000253647">
    <property type="component" value="Unassembled WGS sequence"/>
</dbReference>
<dbReference type="PANTHER" id="PTHR11592">
    <property type="entry name" value="GLUTATHIONE PEROXIDASE"/>
    <property type="match status" value="1"/>
</dbReference>
<organism evidence="11 13">
    <name type="scientific">Marinobacter nauticus</name>
    <name type="common">Marinobacter hydrocarbonoclasticus</name>
    <name type="synonym">Marinobacter aquaeolei</name>
    <dbReference type="NCBI Taxonomy" id="2743"/>
    <lineage>
        <taxon>Bacteria</taxon>
        <taxon>Pseudomonadati</taxon>
        <taxon>Pseudomonadota</taxon>
        <taxon>Gammaproteobacteria</taxon>
        <taxon>Pseudomonadales</taxon>
        <taxon>Marinobacteraceae</taxon>
        <taxon>Marinobacter</taxon>
    </lineage>
</organism>
<evidence type="ECO:0000313" key="15">
    <source>
        <dbReference type="Proteomes" id="UP000253647"/>
    </source>
</evidence>
<reference evidence="8 16" key="1">
    <citation type="journal article" date="2018" name="Nat. Biotechnol.">
        <title>A standardized bacterial taxonomy based on genome phylogeny substantially revises the tree of life.</title>
        <authorList>
            <person name="Parks D.H."/>
            <person name="Chuvochina M."/>
            <person name="Waite D.W."/>
            <person name="Rinke C."/>
            <person name="Skarshewski A."/>
            <person name="Chaumeil P.A."/>
            <person name="Hugenholtz P."/>
        </authorList>
    </citation>
    <scope>NUCLEOTIDE SEQUENCE [LARGE SCALE GENOMIC DNA]</scope>
    <source>
        <strain evidence="8">UBA9049</strain>
    </source>
</reference>
<dbReference type="SUPFAM" id="SSF52833">
    <property type="entry name" value="Thioredoxin-like"/>
    <property type="match status" value="1"/>
</dbReference>
<dbReference type="EMBL" id="QPJB01000004">
    <property type="protein sequence ID" value="RCW35530.1"/>
    <property type="molecule type" value="Genomic_DNA"/>
</dbReference>
<evidence type="ECO:0000313" key="9">
    <source>
        <dbReference type="EMBL" id="KAE8547576.1"/>
    </source>
</evidence>
<feature type="chain" id="PRO_5044585106" description="Glutathione peroxidase" evidence="6">
    <location>
        <begin position="25"/>
        <end position="182"/>
    </location>
</feature>
<evidence type="ECO:0000313" key="10">
    <source>
        <dbReference type="EMBL" id="RBP74999.1"/>
    </source>
</evidence>
<dbReference type="InterPro" id="IPR000889">
    <property type="entry name" value="Glutathione_peroxidase"/>
</dbReference>
<dbReference type="Proteomes" id="UP000469950">
    <property type="component" value="Unassembled WGS sequence"/>
</dbReference>
<dbReference type="EMBL" id="QNSA01000004">
    <property type="protein sequence ID" value="RBP74999.1"/>
    <property type="molecule type" value="Genomic_DNA"/>
</dbReference>
<dbReference type="AlphaFoldDB" id="A0A368V5B7"/>
<evidence type="ECO:0000313" key="13">
    <source>
        <dbReference type="Proteomes" id="UP000252795"/>
    </source>
</evidence>
<dbReference type="GO" id="GO:0034599">
    <property type="term" value="P:cellular response to oxidative stress"/>
    <property type="evidence" value="ECO:0007669"/>
    <property type="project" value="TreeGrafter"/>
</dbReference>
<keyword evidence="3 5" id="KW-0560">Oxidoreductase</keyword>
<proteinExistence type="inferred from homology"/>
<dbReference type="PROSITE" id="PS00460">
    <property type="entry name" value="GLUTATHIONE_PEROXID_1"/>
    <property type="match status" value="1"/>
</dbReference>
<feature type="domain" description="Thioredoxin" evidence="7">
    <location>
        <begin position="14"/>
        <end position="182"/>
    </location>
</feature>
<reference evidence="13 15" key="2">
    <citation type="submission" date="2018-07" db="EMBL/GenBank/DDBJ databases">
        <title>Freshwater and sediment microbial communities from various areas in North America, analyzing microbe dynamics in response to fracking.</title>
        <authorList>
            <person name="Lamendella R."/>
        </authorList>
    </citation>
    <scope>NUCLEOTIDE SEQUENCE [LARGE SCALE GENOMIC DNA]</scope>
    <source>
        <strain evidence="12 15">105B</strain>
        <strain evidence="11 13">114E</strain>
        <strain evidence="10 14">114E_o</strain>
    </source>
</reference>
<dbReference type="GO" id="GO:0004601">
    <property type="term" value="F:peroxidase activity"/>
    <property type="evidence" value="ECO:0007669"/>
    <property type="project" value="UniProtKB-KW"/>
</dbReference>
<dbReference type="InterPro" id="IPR029759">
    <property type="entry name" value="GPX_AS"/>
</dbReference>